<proteinExistence type="predicted"/>
<accession>A0A7S1FI88</accession>
<keyword evidence="2" id="KW-0812">Transmembrane</keyword>
<keyword evidence="2" id="KW-0472">Membrane</keyword>
<feature type="transmembrane region" description="Helical" evidence="2">
    <location>
        <begin position="24"/>
        <end position="46"/>
    </location>
</feature>
<dbReference type="EMBL" id="HBFQ01059536">
    <property type="protein sequence ID" value="CAD8867781.1"/>
    <property type="molecule type" value="Transcribed_RNA"/>
</dbReference>
<dbReference type="AlphaFoldDB" id="A0A7S1FI88"/>
<organism evidence="3">
    <name type="scientific">Noctiluca scintillans</name>
    <name type="common">Sea sparkle</name>
    <name type="synonym">Red tide dinoflagellate</name>
    <dbReference type="NCBI Taxonomy" id="2966"/>
    <lineage>
        <taxon>Eukaryota</taxon>
        <taxon>Sar</taxon>
        <taxon>Alveolata</taxon>
        <taxon>Dinophyceae</taxon>
        <taxon>Noctilucales</taxon>
        <taxon>Noctilucaceae</taxon>
        <taxon>Noctiluca</taxon>
    </lineage>
</organism>
<evidence type="ECO:0000256" key="1">
    <source>
        <dbReference type="SAM" id="MobiDB-lite"/>
    </source>
</evidence>
<feature type="region of interest" description="Disordered" evidence="1">
    <location>
        <begin position="86"/>
        <end position="111"/>
    </location>
</feature>
<evidence type="ECO:0000313" key="3">
    <source>
        <dbReference type="EMBL" id="CAD8867781.1"/>
    </source>
</evidence>
<name>A0A7S1FI88_NOCSC</name>
<evidence type="ECO:0000256" key="2">
    <source>
        <dbReference type="SAM" id="Phobius"/>
    </source>
</evidence>
<reference evidence="3" key="1">
    <citation type="submission" date="2021-01" db="EMBL/GenBank/DDBJ databases">
        <authorList>
            <person name="Corre E."/>
            <person name="Pelletier E."/>
            <person name="Niang G."/>
            <person name="Scheremetjew M."/>
            <person name="Finn R."/>
            <person name="Kale V."/>
            <person name="Holt S."/>
            <person name="Cochrane G."/>
            <person name="Meng A."/>
            <person name="Brown T."/>
            <person name="Cohen L."/>
        </authorList>
    </citation>
    <scope>NUCLEOTIDE SEQUENCE</scope>
</reference>
<gene>
    <name evidence="3" type="ORF">NSCI0253_LOCUS42136</name>
</gene>
<keyword evidence="2" id="KW-1133">Transmembrane helix</keyword>
<protein>
    <submittedName>
        <fullName evidence="3">Uncharacterized protein</fullName>
    </submittedName>
</protein>
<sequence length="111" mass="11849">MDDWTLYQITGEPVYIQRFRRDRALLAAVMGGSLSGIGVVSSAIMIKRLQSRAPLHAIGATIVGGAVCGGISMWNSRELVGDFMMPASGPDALQDTEMKGHRGPSESARTV</sequence>
<feature type="transmembrane region" description="Helical" evidence="2">
    <location>
        <begin position="53"/>
        <end position="74"/>
    </location>
</feature>